<dbReference type="EMBL" id="JBHLZP010000013">
    <property type="protein sequence ID" value="MFB9831252.1"/>
    <property type="molecule type" value="Genomic_DNA"/>
</dbReference>
<evidence type="ECO:0000313" key="4">
    <source>
        <dbReference type="EMBL" id="MFB9831252.1"/>
    </source>
</evidence>
<evidence type="ECO:0000256" key="1">
    <source>
        <dbReference type="ARBA" id="ARBA00005428"/>
    </source>
</evidence>
<name>A0ABV5Y8A0_9ACTN</name>
<dbReference type="InterPro" id="IPR003735">
    <property type="entry name" value="Metal_Tscrpt_repr"/>
</dbReference>
<keyword evidence="5" id="KW-1185">Reference proteome</keyword>
<evidence type="ECO:0000256" key="3">
    <source>
        <dbReference type="SAM" id="MobiDB-lite"/>
    </source>
</evidence>
<dbReference type="Pfam" id="PF02583">
    <property type="entry name" value="Trns_repr_metal"/>
    <property type="match status" value="1"/>
</dbReference>
<organism evidence="4 5">
    <name type="scientific">Actinoallomurus acaciae</name>
    <dbReference type="NCBI Taxonomy" id="502577"/>
    <lineage>
        <taxon>Bacteria</taxon>
        <taxon>Bacillati</taxon>
        <taxon>Actinomycetota</taxon>
        <taxon>Actinomycetes</taxon>
        <taxon>Streptosporangiales</taxon>
        <taxon>Thermomonosporaceae</taxon>
        <taxon>Actinoallomurus</taxon>
    </lineage>
</organism>
<sequence>MSTETPSRAASAPTPRGYSATKDQLRSRLRRIEGQVRGVQGMVEEDRYCIDVLTQISAIQAALDKVALGLLDDHVKHCVKEAVAEDRTDEMTTEMMSAIGRLMRRG</sequence>
<accession>A0ABV5Y8A0</accession>
<gene>
    <name evidence="4" type="ORF">ACFFNX_03520</name>
</gene>
<dbReference type="RefSeq" id="WP_378194969.1">
    <property type="nucleotide sequence ID" value="NZ_JBHLZP010000013.1"/>
</dbReference>
<keyword evidence="2" id="KW-0186">Copper</keyword>
<dbReference type="InterPro" id="IPR038390">
    <property type="entry name" value="Metal_Tscrpt_repr_sf"/>
</dbReference>
<evidence type="ECO:0000256" key="2">
    <source>
        <dbReference type="ARBA" id="ARBA00023008"/>
    </source>
</evidence>
<comment type="similarity">
    <text evidence="1">Belongs to the CsoR family.</text>
</comment>
<dbReference type="CDD" id="cd10148">
    <property type="entry name" value="CsoR-like_DUF156"/>
    <property type="match status" value="1"/>
</dbReference>
<feature type="region of interest" description="Disordered" evidence="3">
    <location>
        <begin position="1"/>
        <end position="24"/>
    </location>
</feature>
<dbReference type="Proteomes" id="UP001589627">
    <property type="component" value="Unassembled WGS sequence"/>
</dbReference>
<protein>
    <submittedName>
        <fullName evidence="4">Metal-sensitive transcriptional regulator</fullName>
    </submittedName>
</protein>
<reference evidence="4 5" key="1">
    <citation type="submission" date="2024-09" db="EMBL/GenBank/DDBJ databases">
        <authorList>
            <person name="Sun Q."/>
            <person name="Mori K."/>
        </authorList>
    </citation>
    <scope>NUCLEOTIDE SEQUENCE [LARGE SCALE GENOMIC DNA]</scope>
    <source>
        <strain evidence="4 5">TBRC 0563</strain>
    </source>
</reference>
<evidence type="ECO:0000313" key="5">
    <source>
        <dbReference type="Proteomes" id="UP001589627"/>
    </source>
</evidence>
<dbReference type="PANTHER" id="PTHR33677:SF3">
    <property type="entry name" value="COPPER-SENSING TRANSCRIPTIONAL REPRESSOR RICR"/>
    <property type="match status" value="1"/>
</dbReference>
<dbReference type="Gene3D" id="1.20.58.1000">
    <property type="entry name" value="Metal-sensitive repressor, helix protomer"/>
    <property type="match status" value="1"/>
</dbReference>
<comment type="caution">
    <text evidence="4">The sequence shown here is derived from an EMBL/GenBank/DDBJ whole genome shotgun (WGS) entry which is preliminary data.</text>
</comment>
<proteinExistence type="inferred from homology"/>
<dbReference type="PANTHER" id="PTHR33677">
    <property type="entry name" value="TRANSCRIPTIONAL REPRESSOR FRMR-RELATED"/>
    <property type="match status" value="1"/>
</dbReference>